<feature type="domain" description="Glycosyl transferase family 1" evidence="2">
    <location>
        <begin position="177"/>
        <end position="335"/>
    </location>
</feature>
<dbReference type="Pfam" id="PF00534">
    <property type="entry name" value="Glycos_transf_1"/>
    <property type="match status" value="1"/>
</dbReference>
<evidence type="ECO:0000313" key="3">
    <source>
        <dbReference type="EMBL" id="NIK86920.1"/>
    </source>
</evidence>
<dbReference type="GO" id="GO:0009103">
    <property type="term" value="P:lipopolysaccharide biosynthetic process"/>
    <property type="evidence" value="ECO:0007669"/>
    <property type="project" value="TreeGrafter"/>
</dbReference>
<dbReference type="Proteomes" id="UP000570514">
    <property type="component" value="Unassembled WGS sequence"/>
</dbReference>
<accession>A0A846MV18</accession>
<protein>
    <submittedName>
        <fullName evidence="3">Glycosyltransferase involved in cell wall biosynthesis</fullName>
    </submittedName>
</protein>
<name>A0A846MV18_9PROT</name>
<evidence type="ECO:0000313" key="4">
    <source>
        <dbReference type="Proteomes" id="UP000570514"/>
    </source>
</evidence>
<dbReference type="PANTHER" id="PTHR46401">
    <property type="entry name" value="GLYCOSYLTRANSFERASE WBBK-RELATED"/>
    <property type="match status" value="1"/>
</dbReference>
<dbReference type="SUPFAM" id="SSF53756">
    <property type="entry name" value="UDP-Glycosyltransferase/glycogen phosphorylase"/>
    <property type="match status" value="1"/>
</dbReference>
<evidence type="ECO:0000256" key="1">
    <source>
        <dbReference type="ARBA" id="ARBA00022679"/>
    </source>
</evidence>
<dbReference type="EMBL" id="JAASRM010000001">
    <property type="protein sequence ID" value="NIK86920.1"/>
    <property type="molecule type" value="Genomic_DNA"/>
</dbReference>
<organism evidence="3 4">
    <name type="scientific">Rhizomicrobium palustre</name>
    <dbReference type="NCBI Taxonomy" id="189966"/>
    <lineage>
        <taxon>Bacteria</taxon>
        <taxon>Pseudomonadati</taxon>
        <taxon>Pseudomonadota</taxon>
        <taxon>Alphaproteobacteria</taxon>
        <taxon>Micropepsales</taxon>
        <taxon>Micropepsaceae</taxon>
        <taxon>Rhizomicrobium</taxon>
    </lineage>
</organism>
<dbReference type="InterPro" id="IPR001296">
    <property type="entry name" value="Glyco_trans_1"/>
</dbReference>
<dbReference type="AlphaFoldDB" id="A0A846MV18"/>
<dbReference type="Gene3D" id="3.40.50.2000">
    <property type="entry name" value="Glycogen Phosphorylase B"/>
    <property type="match status" value="2"/>
</dbReference>
<proteinExistence type="predicted"/>
<reference evidence="3 4" key="1">
    <citation type="submission" date="2020-03" db="EMBL/GenBank/DDBJ databases">
        <title>Genomic Encyclopedia of Type Strains, Phase IV (KMG-IV): sequencing the most valuable type-strain genomes for metagenomic binning, comparative biology and taxonomic classification.</title>
        <authorList>
            <person name="Goeker M."/>
        </authorList>
    </citation>
    <scope>NUCLEOTIDE SEQUENCE [LARGE SCALE GENOMIC DNA]</scope>
    <source>
        <strain evidence="3 4">DSM 19867</strain>
    </source>
</reference>
<dbReference type="RefSeq" id="WP_167080047.1">
    <property type="nucleotide sequence ID" value="NZ_BAAADC010000001.1"/>
</dbReference>
<evidence type="ECO:0000259" key="2">
    <source>
        <dbReference type="Pfam" id="PF00534"/>
    </source>
</evidence>
<dbReference type="GO" id="GO:0016757">
    <property type="term" value="F:glycosyltransferase activity"/>
    <property type="evidence" value="ECO:0007669"/>
    <property type="project" value="InterPro"/>
</dbReference>
<keyword evidence="1 3" id="KW-0808">Transferase</keyword>
<dbReference type="PANTHER" id="PTHR46401:SF2">
    <property type="entry name" value="GLYCOSYLTRANSFERASE WBBK-RELATED"/>
    <property type="match status" value="1"/>
</dbReference>
<gene>
    <name evidence="3" type="ORF">FHS83_000238</name>
</gene>
<keyword evidence="4" id="KW-1185">Reference proteome</keyword>
<comment type="caution">
    <text evidence="3">The sequence shown here is derived from an EMBL/GenBank/DDBJ whole genome shotgun (WGS) entry which is preliminary data.</text>
</comment>
<sequence>MSTALHLAVDARMIAHTGIGTYLRNVLTRLVATHPDWRFHLVGDPAKLGIFAECEQVKIHPCTVPIYGIHEQLWWAKARIKADLLWVPHYNVPLAWRGRLAATVHDMAHLRLAEITASLPRRLYAKTLMHAVKTKTAGLIFVSKFTAGEFRELVGEPRAGYRIIAEGVDEEWYSPIEKTQQSDGYVVFVGNAKQSKNLTRLLKAFARIQDQISQKLLIIGQRGGFLTGATEVDTLATQLGARIEFAGRVDDPALRKFVANADLLVMPSLYEGFGLPVVEAMACGCPVLSSSAASLPEVGGEAVIYCDPMSEDDIAAKLLAVLKDSELRAILSRKGLARAAQFDWNKVAAETGAYFAEICA</sequence>
<dbReference type="CDD" id="cd03809">
    <property type="entry name" value="GT4_MtfB-like"/>
    <property type="match status" value="1"/>
</dbReference>